<feature type="compositionally biased region" description="Basic and acidic residues" evidence="1">
    <location>
        <begin position="436"/>
        <end position="452"/>
    </location>
</feature>
<keyword evidence="3" id="KW-1185">Reference proteome</keyword>
<feature type="compositionally biased region" description="Basic and acidic residues" evidence="1">
    <location>
        <begin position="468"/>
        <end position="477"/>
    </location>
</feature>
<comment type="caution">
    <text evidence="2">The sequence shown here is derived from an EMBL/GenBank/DDBJ whole genome shotgun (WGS) entry which is preliminary data.</text>
</comment>
<feature type="compositionally biased region" description="Basic and acidic residues" evidence="1">
    <location>
        <begin position="493"/>
        <end position="506"/>
    </location>
</feature>
<sequence length="747" mass="82578">MSSPPAAISPDESNQFNFACPCLNAHILCRLPSSSTIPDSVAAVSEGNHLRKIHLGERPEVIKQARYVTWDQVETRRSRRTSTLEERQRDESTKHLGPSWRTCWICKTKLYQDQGKKSDDPGSTHATVTIDLTSGIVWGDKLSDLLNSHILPFSSLSLSLPSRSSSFGKPPADPLNIYPRVTTPTQFRRQHYIPPPPDPFFLPPPFIPSHPHLRDLCDQSIEYLRDRHAILEAEVQSFIAKKSDEMRKLEDTVRKEVEVLWQKYANVPGVAAELERSRSRSDTREADAREKKREIAVKFAAPDKGPLTSSETPTPKGLSRSGSGASSLAQAMSPTPAGGSSLLSASISANHFHAPPPRPSVEDKDEVTRSISELTKKYDTKSDARAVAMSYVFSSLDEAMAERAEAKRPGRTQTELEVRQTLNEDPSEVVENYPEGAKRIDKDSWIDAERRLLSTADGDADGTTPKPAKKELKDGTPKGKRAVKFSEPEPTTEEGKDVSAGDKGRDDNDDGDDDDVFDFEMVDHQEGEEQAAQPIPHRDISRTRDMVEANLSTTFAADAPSHRAAWRRRGNHASLWGPPKGRNASDDGMDGPEDEGGISKLAQSMPMNIALKRNTQTTRTLPAMERKTSWSDRHELVPPLKAAMRQQGVLGSNMFGLSPPAMPSDADTARRPSRSASLSRDRDDVRNYQQDPGAVFESLVDETDETEDDGENEGTLREGRFVPPHVIARRASHGEGPEVGWRSLAPS</sequence>
<feature type="compositionally biased region" description="Basic and acidic residues" evidence="1">
    <location>
        <begin position="273"/>
        <end position="296"/>
    </location>
</feature>
<evidence type="ECO:0000313" key="3">
    <source>
        <dbReference type="Proteomes" id="UP001182556"/>
    </source>
</evidence>
<protein>
    <submittedName>
        <fullName evidence="2">Uncharacterized protein</fullName>
    </submittedName>
</protein>
<name>A0AAD9FVH9_PAPLA</name>
<dbReference type="EMBL" id="JAODAN010000001">
    <property type="protein sequence ID" value="KAK1927029.1"/>
    <property type="molecule type" value="Genomic_DNA"/>
</dbReference>
<gene>
    <name evidence="2" type="ORF">DB88DRAFT_537019</name>
</gene>
<evidence type="ECO:0000256" key="1">
    <source>
        <dbReference type="SAM" id="MobiDB-lite"/>
    </source>
</evidence>
<proteinExistence type="predicted"/>
<accession>A0AAD9FVH9</accession>
<feature type="compositionally biased region" description="Basic and acidic residues" evidence="1">
    <location>
        <begin position="536"/>
        <end position="547"/>
    </location>
</feature>
<dbReference type="Proteomes" id="UP001182556">
    <property type="component" value="Unassembled WGS sequence"/>
</dbReference>
<feature type="compositionally biased region" description="Acidic residues" evidence="1">
    <location>
        <begin position="699"/>
        <end position="712"/>
    </location>
</feature>
<feature type="region of interest" description="Disordered" evidence="1">
    <location>
        <begin position="349"/>
        <end position="368"/>
    </location>
</feature>
<feature type="compositionally biased region" description="Acidic residues" evidence="1">
    <location>
        <begin position="587"/>
        <end position="596"/>
    </location>
</feature>
<dbReference type="AlphaFoldDB" id="A0AAD9FVH9"/>
<feature type="region of interest" description="Disordered" evidence="1">
    <location>
        <begin position="651"/>
        <end position="724"/>
    </location>
</feature>
<feature type="compositionally biased region" description="Basic and acidic residues" evidence="1">
    <location>
        <begin position="624"/>
        <end position="636"/>
    </location>
</feature>
<feature type="compositionally biased region" description="Basic and acidic residues" evidence="1">
    <location>
        <begin position="403"/>
        <end position="418"/>
    </location>
</feature>
<feature type="region of interest" description="Disordered" evidence="1">
    <location>
        <begin position="403"/>
        <end position="639"/>
    </location>
</feature>
<feature type="compositionally biased region" description="Acidic residues" evidence="1">
    <location>
        <begin position="507"/>
        <end position="520"/>
    </location>
</feature>
<evidence type="ECO:0000313" key="2">
    <source>
        <dbReference type="EMBL" id="KAK1927029.1"/>
    </source>
</evidence>
<feature type="region of interest" description="Disordered" evidence="1">
    <location>
        <begin position="271"/>
        <end position="343"/>
    </location>
</feature>
<feature type="compositionally biased region" description="Low complexity" evidence="1">
    <location>
        <begin position="317"/>
        <end position="343"/>
    </location>
</feature>
<organism evidence="2 3">
    <name type="scientific">Papiliotrema laurentii</name>
    <name type="common">Cryptococcus laurentii</name>
    <dbReference type="NCBI Taxonomy" id="5418"/>
    <lineage>
        <taxon>Eukaryota</taxon>
        <taxon>Fungi</taxon>
        <taxon>Dikarya</taxon>
        <taxon>Basidiomycota</taxon>
        <taxon>Agaricomycotina</taxon>
        <taxon>Tremellomycetes</taxon>
        <taxon>Tremellales</taxon>
        <taxon>Rhynchogastremaceae</taxon>
        <taxon>Papiliotrema</taxon>
    </lineage>
</organism>
<reference evidence="2" key="1">
    <citation type="submission" date="2023-02" db="EMBL/GenBank/DDBJ databases">
        <title>Identification and recombinant expression of a fungal hydrolase from Papiliotrema laurentii that hydrolyzes apple cutin and clears colloidal polyester polyurethane.</title>
        <authorList>
            <consortium name="DOE Joint Genome Institute"/>
            <person name="Roman V.A."/>
            <person name="Bojanowski C."/>
            <person name="Crable B.R."/>
            <person name="Wagner D.N."/>
            <person name="Hung C.S."/>
            <person name="Nadeau L.J."/>
            <person name="Schratz L."/>
            <person name="Haridas S."/>
            <person name="Pangilinan J."/>
            <person name="Lipzen A."/>
            <person name="Na H."/>
            <person name="Yan M."/>
            <person name="Ng V."/>
            <person name="Grigoriev I.V."/>
            <person name="Spatafora J.W."/>
            <person name="Barlow D."/>
            <person name="Biffinger J."/>
            <person name="Kelley-Loughnane N."/>
            <person name="Varaljay V.A."/>
            <person name="Crookes-Goodson W.J."/>
        </authorList>
    </citation>
    <scope>NUCLEOTIDE SEQUENCE</scope>
    <source>
        <strain evidence="2">5307AH</strain>
    </source>
</reference>